<dbReference type="GO" id="GO:0032993">
    <property type="term" value="C:protein-DNA complex"/>
    <property type="evidence" value="ECO:0007669"/>
    <property type="project" value="TreeGrafter"/>
</dbReference>
<dbReference type="Proteomes" id="UP000199365">
    <property type="component" value="Unassembled WGS sequence"/>
</dbReference>
<dbReference type="InterPro" id="IPR000847">
    <property type="entry name" value="LysR_HTH_N"/>
</dbReference>
<dbReference type="SUPFAM" id="SSF53850">
    <property type="entry name" value="Periplasmic binding protein-like II"/>
    <property type="match status" value="1"/>
</dbReference>
<dbReference type="PANTHER" id="PTHR30346">
    <property type="entry name" value="TRANSCRIPTIONAL DUAL REGULATOR HCAR-RELATED"/>
    <property type="match status" value="1"/>
</dbReference>
<comment type="similarity">
    <text evidence="1">Belongs to the LysR transcriptional regulatory family.</text>
</comment>
<dbReference type="Gene3D" id="3.40.190.10">
    <property type="entry name" value="Periplasmic binding protein-like II"/>
    <property type="match status" value="2"/>
</dbReference>
<keyword evidence="3" id="KW-0238">DNA-binding</keyword>
<dbReference type="STRING" id="157910.SAMN05445850_7780"/>
<protein>
    <submittedName>
        <fullName evidence="6">Transcriptional regulator, LysR family</fullName>
    </submittedName>
</protein>
<gene>
    <name evidence="6" type="ORF">SAMN05445850_7780</name>
</gene>
<dbReference type="EMBL" id="FNKX01000004">
    <property type="protein sequence ID" value="SDR61481.1"/>
    <property type="molecule type" value="Genomic_DNA"/>
</dbReference>
<evidence type="ECO:0000313" key="6">
    <source>
        <dbReference type="EMBL" id="SDR61481.1"/>
    </source>
</evidence>
<dbReference type="GO" id="GO:0003677">
    <property type="term" value="F:DNA binding"/>
    <property type="evidence" value="ECO:0007669"/>
    <property type="project" value="UniProtKB-KW"/>
</dbReference>
<dbReference type="InterPro" id="IPR036388">
    <property type="entry name" value="WH-like_DNA-bd_sf"/>
</dbReference>
<keyword evidence="4" id="KW-0804">Transcription</keyword>
<accession>A0A1H1KGM7</accession>
<name>A0A1H1KGM7_9BURK</name>
<dbReference type="InterPro" id="IPR005119">
    <property type="entry name" value="LysR_subst-bd"/>
</dbReference>
<dbReference type="GO" id="GO:0003700">
    <property type="term" value="F:DNA-binding transcription factor activity"/>
    <property type="evidence" value="ECO:0007669"/>
    <property type="project" value="InterPro"/>
</dbReference>
<keyword evidence="7" id="KW-1185">Reference proteome</keyword>
<dbReference type="PROSITE" id="PS50931">
    <property type="entry name" value="HTH_LYSR"/>
    <property type="match status" value="1"/>
</dbReference>
<dbReference type="Gene3D" id="1.10.10.10">
    <property type="entry name" value="Winged helix-like DNA-binding domain superfamily/Winged helix DNA-binding domain"/>
    <property type="match status" value="1"/>
</dbReference>
<organism evidence="6 7">
    <name type="scientific">Paraburkholderia tuberum</name>
    <dbReference type="NCBI Taxonomy" id="157910"/>
    <lineage>
        <taxon>Bacteria</taxon>
        <taxon>Pseudomonadati</taxon>
        <taxon>Pseudomonadota</taxon>
        <taxon>Betaproteobacteria</taxon>
        <taxon>Burkholderiales</taxon>
        <taxon>Burkholderiaceae</taxon>
        <taxon>Paraburkholderia</taxon>
    </lineage>
</organism>
<dbReference type="SUPFAM" id="SSF46785">
    <property type="entry name" value="Winged helix' DNA-binding domain"/>
    <property type="match status" value="1"/>
</dbReference>
<evidence type="ECO:0000256" key="1">
    <source>
        <dbReference type="ARBA" id="ARBA00009437"/>
    </source>
</evidence>
<evidence type="ECO:0000313" key="7">
    <source>
        <dbReference type="Proteomes" id="UP000199365"/>
    </source>
</evidence>
<dbReference type="AlphaFoldDB" id="A0A1H1KGM7"/>
<dbReference type="InterPro" id="IPR036390">
    <property type="entry name" value="WH_DNA-bd_sf"/>
</dbReference>
<keyword evidence="2" id="KW-0805">Transcription regulation</keyword>
<evidence type="ECO:0000259" key="5">
    <source>
        <dbReference type="PROSITE" id="PS50931"/>
    </source>
</evidence>
<dbReference type="CDD" id="cd08414">
    <property type="entry name" value="PBP2_LTTR_aromatics_like"/>
    <property type="match status" value="1"/>
</dbReference>
<dbReference type="FunFam" id="1.10.10.10:FF:000001">
    <property type="entry name" value="LysR family transcriptional regulator"/>
    <property type="match status" value="1"/>
</dbReference>
<dbReference type="RefSeq" id="WP_090812292.1">
    <property type="nucleotide sequence ID" value="NZ_FNKX01000004.1"/>
</dbReference>
<dbReference type="Pfam" id="PF00126">
    <property type="entry name" value="HTH_1"/>
    <property type="match status" value="1"/>
</dbReference>
<evidence type="ECO:0000256" key="2">
    <source>
        <dbReference type="ARBA" id="ARBA00023015"/>
    </source>
</evidence>
<reference evidence="7" key="1">
    <citation type="submission" date="2016-10" db="EMBL/GenBank/DDBJ databases">
        <authorList>
            <person name="Varghese N."/>
            <person name="Submissions S."/>
        </authorList>
    </citation>
    <scope>NUCLEOTIDE SEQUENCE [LARGE SCALE GENOMIC DNA]</scope>
    <source>
        <strain evidence="7">DUS833</strain>
    </source>
</reference>
<proteinExistence type="inferred from homology"/>
<evidence type="ECO:0000256" key="4">
    <source>
        <dbReference type="ARBA" id="ARBA00023163"/>
    </source>
</evidence>
<evidence type="ECO:0000256" key="3">
    <source>
        <dbReference type="ARBA" id="ARBA00023125"/>
    </source>
</evidence>
<feature type="domain" description="HTH lysR-type" evidence="5">
    <location>
        <begin position="1"/>
        <end position="58"/>
    </location>
</feature>
<dbReference type="PANTHER" id="PTHR30346:SF0">
    <property type="entry name" value="HCA OPERON TRANSCRIPTIONAL ACTIVATOR HCAR"/>
    <property type="match status" value="1"/>
</dbReference>
<sequence>MDLRQLRYFVTLAEQLHFGNAADMLDIAPSALSMQIQSLEKELGVKLLVRTKRSVSLCAAGVLFLEEARHTLAAAENAKRVAMMAGRGQIGALEIGYVVSAACAGVVQRLLSLHGERYPQVHIRLHSLESPAQIQWLQQRELDACVVRTTSGPHDEVDRILLLKEKLVVALPEKHRLAIKDTIDASELANEVFTAPQFEKDVGFARHLLAIGRDAGFTPNIEFHTKDFLTALVHVASAHGVAVVPESISNIQLPGLVFRKLNNVRDDSELFLVLRRNDSSPFVSSLRAIALEIAAQHSNAH</sequence>
<dbReference type="Pfam" id="PF03466">
    <property type="entry name" value="LysR_substrate"/>
    <property type="match status" value="1"/>
</dbReference>